<proteinExistence type="predicted"/>
<keyword evidence="1" id="KW-0472">Membrane</keyword>
<feature type="transmembrane region" description="Helical" evidence="1">
    <location>
        <begin position="360"/>
        <end position="381"/>
    </location>
</feature>
<feature type="transmembrane region" description="Helical" evidence="1">
    <location>
        <begin position="235"/>
        <end position="253"/>
    </location>
</feature>
<evidence type="ECO:0000313" key="3">
    <source>
        <dbReference type="Proteomes" id="UP001500909"/>
    </source>
</evidence>
<feature type="transmembrane region" description="Helical" evidence="1">
    <location>
        <begin position="306"/>
        <end position="324"/>
    </location>
</feature>
<reference evidence="2 3" key="1">
    <citation type="journal article" date="2019" name="Int. J. Syst. Evol. Microbiol.">
        <title>The Global Catalogue of Microorganisms (GCM) 10K type strain sequencing project: providing services to taxonomists for standard genome sequencing and annotation.</title>
        <authorList>
            <consortium name="The Broad Institute Genomics Platform"/>
            <consortium name="The Broad Institute Genome Sequencing Center for Infectious Disease"/>
            <person name="Wu L."/>
            <person name="Ma J."/>
        </authorList>
    </citation>
    <scope>NUCLEOTIDE SEQUENCE [LARGE SCALE GENOMIC DNA]</scope>
    <source>
        <strain evidence="2 3">JCM 4805</strain>
    </source>
</reference>
<feature type="transmembrane region" description="Helical" evidence="1">
    <location>
        <begin position="174"/>
        <end position="191"/>
    </location>
</feature>
<keyword evidence="1" id="KW-1133">Transmembrane helix</keyword>
<feature type="transmembrane region" description="Helical" evidence="1">
    <location>
        <begin position="331"/>
        <end position="354"/>
    </location>
</feature>
<keyword evidence="3" id="KW-1185">Reference proteome</keyword>
<accession>A0ABN1BF65</accession>
<dbReference type="Proteomes" id="UP001500909">
    <property type="component" value="Unassembled WGS sequence"/>
</dbReference>
<organism evidence="2 3">
    <name type="scientific">Streptomyces olivaceiscleroticus</name>
    <dbReference type="NCBI Taxonomy" id="68245"/>
    <lineage>
        <taxon>Bacteria</taxon>
        <taxon>Bacillati</taxon>
        <taxon>Actinomycetota</taxon>
        <taxon>Actinomycetes</taxon>
        <taxon>Kitasatosporales</taxon>
        <taxon>Streptomycetaceae</taxon>
        <taxon>Streptomyces</taxon>
    </lineage>
</organism>
<feature type="transmembrane region" description="Helical" evidence="1">
    <location>
        <begin position="211"/>
        <end position="229"/>
    </location>
</feature>
<comment type="caution">
    <text evidence="2">The sequence shown here is derived from an EMBL/GenBank/DDBJ whole genome shotgun (WGS) entry which is preliminary data.</text>
</comment>
<gene>
    <name evidence="2" type="ORF">GCM10010361_72380</name>
</gene>
<sequence>MVYFPRTAHPATARGDMPPVTKWDPVLQHMQRNPEQPVVRTLMKVLCTPLMTSLARAAYSDTNADPMELLDNRFTVPDVLENHLLEMYIPAAYADSLDARHPSSSSLWGQNTVNQIHTWLRWLAGHLDRLNTYDVAWWQMTEATPRIARILSVGLASGIMCGLVGHLSAGLVPGLAYGIVFALASGISTVLGRQRGPTRVELRFRGTMRSFTSRFAAGLAIGLMLCIGFEFQGGIAIATVLSFGLAFGMHVWLDKSINISHLSGPLVSLRQDRTVALMFGLSYATALGVAYGAAFFTDDFAGGDSLSFMLGLSFSPVYTVAGAITGGVAGWIVYGPAGSAAYLFAGAVAGGLQIPTRNDLVLGSMVGGLFGIAIGLQAVMCRAWGSSLLSRAWMALHGYQPWRQMDFLADAHRRGVLRQVGAVYQFRHARLQEHLSHSSQGH</sequence>
<feature type="transmembrane region" description="Helical" evidence="1">
    <location>
        <begin position="147"/>
        <end position="168"/>
    </location>
</feature>
<evidence type="ECO:0000313" key="2">
    <source>
        <dbReference type="EMBL" id="GAA0496437.1"/>
    </source>
</evidence>
<feature type="transmembrane region" description="Helical" evidence="1">
    <location>
        <begin position="274"/>
        <end position="294"/>
    </location>
</feature>
<name>A0ABN1BF65_9ACTN</name>
<keyword evidence="1" id="KW-0812">Transmembrane</keyword>
<dbReference type="EMBL" id="BAAABY010000057">
    <property type="protein sequence ID" value="GAA0496437.1"/>
    <property type="molecule type" value="Genomic_DNA"/>
</dbReference>
<evidence type="ECO:0000256" key="1">
    <source>
        <dbReference type="SAM" id="Phobius"/>
    </source>
</evidence>
<protein>
    <submittedName>
        <fullName evidence="2">Uncharacterized protein</fullName>
    </submittedName>
</protein>